<dbReference type="InterPro" id="IPR011006">
    <property type="entry name" value="CheY-like_superfamily"/>
</dbReference>
<evidence type="ECO:0000313" key="16">
    <source>
        <dbReference type="EMBL" id="MBK6089612.1"/>
    </source>
</evidence>
<dbReference type="CDD" id="cd17546">
    <property type="entry name" value="REC_hyHK_CKI1_RcsC-like"/>
    <property type="match status" value="2"/>
</dbReference>
<dbReference type="Gene3D" id="3.40.50.2300">
    <property type="match status" value="2"/>
</dbReference>
<organism evidence="16 17">
    <name type="scientific">Ruminococcus difficilis</name>
    <dbReference type="NCBI Taxonomy" id="2763069"/>
    <lineage>
        <taxon>Bacteria</taxon>
        <taxon>Bacillati</taxon>
        <taxon>Bacillota</taxon>
        <taxon>Clostridia</taxon>
        <taxon>Eubacteriales</taxon>
        <taxon>Oscillospiraceae</taxon>
        <taxon>Ruminococcus</taxon>
    </lineage>
</organism>
<accession>A0A935C4J8</accession>
<dbReference type="InterPro" id="IPR005467">
    <property type="entry name" value="His_kinase_dom"/>
</dbReference>
<dbReference type="CDD" id="cd00130">
    <property type="entry name" value="PAS"/>
    <property type="match status" value="1"/>
</dbReference>
<keyword evidence="6" id="KW-0808">Transferase</keyword>
<evidence type="ECO:0000256" key="6">
    <source>
        <dbReference type="ARBA" id="ARBA00022777"/>
    </source>
</evidence>
<evidence type="ECO:0000256" key="9">
    <source>
        <dbReference type="ARBA" id="ARBA00074306"/>
    </source>
</evidence>
<proteinExistence type="inferred from homology"/>
<dbReference type="Gene3D" id="1.10.287.130">
    <property type="match status" value="1"/>
</dbReference>
<feature type="modified residue" description="4-aspartylphosphate" evidence="10">
    <location>
        <position position="1001"/>
    </location>
</feature>
<protein>
    <recommendedName>
        <fullName evidence="9">Circadian input-output histidine kinase CikA</fullName>
        <ecNumber evidence="3">2.7.13.3</ecNumber>
    </recommendedName>
    <alternativeName>
        <fullName evidence="4">Stage 0 sporulation protein A homolog</fullName>
    </alternativeName>
</protein>
<dbReference type="Gene3D" id="3.30.450.20">
    <property type="entry name" value="PAS domain"/>
    <property type="match status" value="1"/>
</dbReference>
<evidence type="ECO:0000313" key="17">
    <source>
        <dbReference type="Proteomes" id="UP000633365"/>
    </source>
</evidence>
<dbReference type="Pfam" id="PF00512">
    <property type="entry name" value="HisKA"/>
    <property type="match status" value="1"/>
</dbReference>
<evidence type="ECO:0000256" key="4">
    <source>
        <dbReference type="ARBA" id="ARBA00018672"/>
    </source>
</evidence>
<dbReference type="PROSITE" id="PS50109">
    <property type="entry name" value="HIS_KIN"/>
    <property type="match status" value="1"/>
</dbReference>
<keyword evidence="12" id="KW-0812">Transmembrane</keyword>
<dbReference type="PANTHER" id="PTHR45339:SF1">
    <property type="entry name" value="HYBRID SIGNAL TRANSDUCTION HISTIDINE KINASE J"/>
    <property type="match status" value="1"/>
</dbReference>
<dbReference type="Proteomes" id="UP000633365">
    <property type="component" value="Unassembled WGS sequence"/>
</dbReference>
<dbReference type="InterPro" id="IPR003661">
    <property type="entry name" value="HisK_dim/P_dom"/>
</dbReference>
<evidence type="ECO:0000256" key="11">
    <source>
        <dbReference type="SAM" id="Coils"/>
    </source>
</evidence>
<comment type="similarity">
    <text evidence="2">In the N-terminal section; belongs to the phytochrome family.</text>
</comment>
<keyword evidence="12" id="KW-1133">Transmembrane helix</keyword>
<name>A0A935C4J8_9FIRM</name>
<dbReference type="EC" id="2.7.13.3" evidence="3"/>
<dbReference type="Gene3D" id="3.40.190.10">
    <property type="entry name" value="Periplasmic binding protein-like II"/>
    <property type="match status" value="4"/>
</dbReference>
<evidence type="ECO:0000256" key="12">
    <source>
        <dbReference type="SAM" id="Phobius"/>
    </source>
</evidence>
<dbReference type="InterPro" id="IPR001638">
    <property type="entry name" value="Solute-binding_3/MltF_N"/>
</dbReference>
<evidence type="ECO:0000256" key="1">
    <source>
        <dbReference type="ARBA" id="ARBA00000085"/>
    </source>
</evidence>
<dbReference type="Pfam" id="PF02518">
    <property type="entry name" value="HATPase_c"/>
    <property type="match status" value="1"/>
</dbReference>
<keyword evidence="6" id="KW-0418">Kinase</keyword>
<dbReference type="InterPro" id="IPR004358">
    <property type="entry name" value="Sig_transdc_His_kin-like_C"/>
</dbReference>
<keyword evidence="11" id="KW-0175">Coiled coil</keyword>
<feature type="chain" id="PRO_5039498691" description="Circadian input-output histidine kinase CikA" evidence="13">
    <location>
        <begin position="20"/>
        <end position="1208"/>
    </location>
</feature>
<evidence type="ECO:0000256" key="5">
    <source>
        <dbReference type="ARBA" id="ARBA00022553"/>
    </source>
</evidence>
<reference evidence="16" key="1">
    <citation type="submission" date="2021-01" db="EMBL/GenBank/DDBJ databases">
        <title>Genome public.</title>
        <authorList>
            <person name="Liu C."/>
            <person name="Sun Q."/>
        </authorList>
    </citation>
    <scope>NUCLEOTIDE SEQUENCE</scope>
    <source>
        <strain evidence="16">M6</strain>
    </source>
</reference>
<keyword evidence="5 10" id="KW-0597">Phosphoprotein</keyword>
<dbReference type="SMART" id="SM00062">
    <property type="entry name" value="PBPb"/>
    <property type="match status" value="2"/>
</dbReference>
<feature type="modified residue" description="4-aspartylphosphate" evidence="10">
    <location>
        <position position="1138"/>
    </location>
</feature>
<comment type="function">
    <text evidence="8">May play the central regulatory role in sporulation. It may be an element of the effector pathway responsible for the activation of sporulation genes in response to nutritional stress. Spo0A may act in concert with spo0H (a sigma factor) to control the expression of some genes that are critical to the sporulation process.</text>
</comment>
<dbReference type="InterPro" id="IPR003594">
    <property type="entry name" value="HATPase_dom"/>
</dbReference>
<keyword evidence="13" id="KW-0732">Signal</keyword>
<dbReference type="PRINTS" id="PR00344">
    <property type="entry name" value="BCTRLSENSOR"/>
</dbReference>
<dbReference type="PANTHER" id="PTHR45339">
    <property type="entry name" value="HYBRID SIGNAL TRANSDUCTION HISTIDINE KINASE J"/>
    <property type="match status" value="1"/>
</dbReference>
<dbReference type="InterPro" id="IPR001789">
    <property type="entry name" value="Sig_transdc_resp-reg_receiver"/>
</dbReference>
<gene>
    <name evidence="16" type="ORF">JKK62_13345</name>
</gene>
<comment type="catalytic activity">
    <reaction evidence="1">
        <text>ATP + protein L-histidine = ADP + protein N-phospho-L-histidine.</text>
        <dbReference type="EC" id="2.7.13.3"/>
    </reaction>
</comment>
<evidence type="ECO:0000259" key="15">
    <source>
        <dbReference type="PROSITE" id="PS50110"/>
    </source>
</evidence>
<evidence type="ECO:0000256" key="3">
    <source>
        <dbReference type="ARBA" id="ARBA00012438"/>
    </source>
</evidence>
<feature type="domain" description="Response regulatory" evidence="15">
    <location>
        <begin position="947"/>
        <end position="1067"/>
    </location>
</feature>
<dbReference type="InterPro" id="IPR000014">
    <property type="entry name" value="PAS"/>
</dbReference>
<evidence type="ECO:0000256" key="10">
    <source>
        <dbReference type="PROSITE-ProRule" id="PRU00169"/>
    </source>
</evidence>
<dbReference type="FunFam" id="3.30.565.10:FF:000010">
    <property type="entry name" value="Sensor histidine kinase RcsC"/>
    <property type="match status" value="1"/>
</dbReference>
<dbReference type="PROSITE" id="PS50110">
    <property type="entry name" value="RESPONSE_REGULATORY"/>
    <property type="match status" value="2"/>
</dbReference>
<feature type="coiled-coil region" evidence="11">
    <location>
        <begin position="524"/>
        <end position="561"/>
    </location>
</feature>
<dbReference type="Pfam" id="PF00072">
    <property type="entry name" value="Response_reg"/>
    <property type="match status" value="2"/>
</dbReference>
<feature type="signal peptide" evidence="13">
    <location>
        <begin position="1"/>
        <end position="19"/>
    </location>
</feature>
<dbReference type="InterPro" id="IPR036890">
    <property type="entry name" value="HATPase_C_sf"/>
</dbReference>
<dbReference type="Pfam" id="PF00497">
    <property type="entry name" value="SBP_bac_3"/>
    <property type="match status" value="1"/>
</dbReference>
<dbReference type="InterPro" id="IPR036097">
    <property type="entry name" value="HisK_dim/P_sf"/>
</dbReference>
<keyword evidence="17" id="KW-1185">Reference proteome</keyword>
<dbReference type="CDD" id="cd00082">
    <property type="entry name" value="HisKA"/>
    <property type="match status" value="1"/>
</dbReference>
<dbReference type="SUPFAM" id="SSF53850">
    <property type="entry name" value="Periplasmic binding protein-like II"/>
    <property type="match status" value="2"/>
</dbReference>
<evidence type="ECO:0000259" key="14">
    <source>
        <dbReference type="PROSITE" id="PS50109"/>
    </source>
</evidence>
<keyword evidence="7" id="KW-0902">Two-component regulatory system</keyword>
<evidence type="ECO:0000256" key="7">
    <source>
        <dbReference type="ARBA" id="ARBA00023012"/>
    </source>
</evidence>
<dbReference type="SMART" id="SM00448">
    <property type="entry name" value="REC"/>
    <property type="match status" value="2"/>
</dbReference>
<feature type="domain" description="Response regulatory" evidence="15">
    <location>
        <begin position="1086"/>
        <end position="1207"/>
    </location>
</feature>
<comment type="caution">
    <text evidence="16">The sequence shown here is derived from an EMBL/GenBank/DDBJ whole genome shotgun (WGS) entry which is preliminary data.</text>
</comment>
<feature type="transmembrane region" description="Helical" evidence="12">
    <location>
        <begin position="502"/>
        <end position="521"/>
    </location>
</feature>
<evidence type="ECO:0000256" key="2">
    <source>
        <dbReference type="ARBA" id="ARBA00006402"/>
    </source>
</evidence>
<dbReference type="SMART" id="SM00387">
    <property type="entry name" value="HATPase_c"/>
    <property type="match status" value="1"/>
</dbReference>
<dbReference type="SUPFAM" id="SSF47384">
    <property type="entry name" value="Homodimeric domain of signal transducing histidine kinase"/>
    <property type="match status" value="1"/>
</dbReference>
<evidence type="ECO:0000256" key="13">
    <source>
        <dbReference type="SAM" id="SignalP"/>
    </source>
</evidence>
<dbReference type="InterPro" id="IPR013655">
    <property type="entry name" value="PAS_fold_3"/>
</dbReference>
<dbReference type="GO" id="GO:0000155">
    <property type="term" value="F:phosphorelay sensor kinase activity"/>
    <property type="evidence" value="ECO:0007669"/>
    <property type="project" value="InterPro"/>
</dbReference>
<dbReference type="SMART" id="SM00388">
    <property type="entry name" value="HisKA"/>
    <property type="match status" value="1"/>
</dbReference>
<sequence>MRALFCILFVLILSTSAFSVSFIAEETEIKTVKVGYYENEVFQEGAKEGAIKNGYAYEYYRKISEYTGWKYEYVYGEYNDLYEMLLSGEIDLLAGLAWKQDRSAVIGYPDAPMGNETYNLVKHISADDITVNPETLNEKTIGVLNSAMVETLNQYLATNHITASVKTYNDYTVLFESFDSGELDVIAVEGDGSYGRDNAEVLTPFGTSDYYLCVNKARNDLLKELNDAQSTMAVEEPNWLHSLGNKYYPASISARAFSQAEKEWLSSHDDLRVGYLENYLPYSDTDKDGNVTGIVKDMIPEMLTDLGLSDLKITYTGYKSYDDMIADITSKKIDVAFPVGGGLYFSEENGIYQTMPVTSASTELVHKGNYTEDTTSHFAVNENNRMQYYYVRTNFPNAEITFYPSIDACLDAVVSEEASCTTLNGLRANDILKNKKYKDLVLHQLTRNDDRCFGVEIGNEGLLKLLNRGVNVVGSDYAQNISYRYTQDLYTYGLWDVIADHMLLFISVIIVISAVIILLLVRDRIRTRKQIREKEAARIRLEEKNAELQASQKELAQTDEIISDAGYGMWMIILDEGKEPRLRANAKMKQLLGVEGQDLSEEEIYEAWHSGILPEDLTSVEQSVQEMLEGKLSENTYRWEHPTKGVLYVRCGGTAKEIEPRHQMLQGYHSDVTDLVREEQAQKEALKNALAAAEHANQAKTIFLNNMSHDIRTPMNAIAGFTALAASHIDNKEQVKDYLGKISVSSQHLLSLINDVLDMSRIESGKMTLEETEVHLPALIHDLRTIVHANISAKQLDLFIDTQDVVHEDIITDKLRLNQVLLNIMSNAIKFTPNGGMISFRLTEKPSVSKDMTKLEFRIKDTGIGMTEEFRKNIFDAFTREKTSTVSGIQGTGLGMAITKNIVDMMGGTITVNSEKGKGSEFIVEITCRVCGQAIEPEPIPELKGLRALVADDDIDTCLSVCSMLREIGMRPDWTNYGKEAVIRAKDALDIADEFKVYIIDWQMPDLNGIETVRRIRKVIGDDAPIFILTAYDWSDIEEEALEAGVTAFCSKPLFMSELRNLLAEPFREKDEKSEENTVADFSGKRVLLAEDNEMNQIIAETILTEVGLTVDIASDGEIAVEKMESEPAGYYDIILMDIQMPKMDGYTAAKRIRNMDDPAKASIPIVAVTANAFEEDRKIALEAGMDGHLAKPYDIPKMMDTLQKLLS</sequence>
<evidence type="ECO:0000256" key="8">
    <source>
        <dbReference type="ARBA" id="ARBA00024867"/>
    </source>
</evidence>
<dbReference type="EMBL" id="JAEQMG010000145">
    <property type="protein sequence ID" value="MBK6089612.1"/>
    <property type="molecule type" value="Genomic_DNA"/>
</dbReference>
<dbReference type="SUPFAM" id="SSF55874">
    <property type="entry name" value="ATPase domain of HSP90 chaperone/DNA topoisomerase II/histidine kinase"/>
    <property type="match status" value="1"/>
</dbReference>
<dbReference type="Gene3D" id="3.30.565.10">
    <property type="entry name" value="Histidine kinase-like ATPase, C-terminal domain"/>
    <property type="match status" value="1"/>
</dbReference>
<dbReference type="AlphaFoldDB" id="A0A935C4J8"/>
<dbReference type="SUPFAM" id="SSF52172">
    <property type="entry name" value="CheY-like"/>
    <property type="match status" value="2"/>
</dbReference>
<keyword evidence="12" id="KW-0472">Membrane</keyword>
<dbReference type="Pfam" id="PF08447">
    <property type="entry name" value="PAS_3"/>
    <property type="match status" value="1"/>
</dbReference>
<dbReference type="RefSeq" id="WP_201428321.1">
    <property type="nucleotide sequence ID" value="NZ_JAEQMG010000145.1"/>
</dbReference>
<feature type="domain" description="Histidine kinase" evidence="14">
    <location>
        <begin position="706"/>
        <end position="930"/>
    </location>
</feature>